<evidence type="ECO:0000313" key="2">
    <source>
        <dbReference type="EMBL" id="NOV43079.1"/>
    </source>
</evidence>
<protein>
    <submittedName>
        <fullName evidence="2">Putative secreted protein</fullName>
    </submittedName>
</protein>
<feature type="region of interest" description="Disordered" evidence="1">
    <location>
        <begin position="67"/>
        <end position="87"/>
    </location>
</feature>
<dbReference type="AlphaFoldDB" id="A0A6M2DAF0"/>
<organism evidence="2">
    <name type="scientific">Rhipicephalus microplus</name>
    <name type="common">Cattle tick</name>
    <name type="synonym">Boophilus microplus</name>
    <dbReference type="NCBI Taxonomy" id="6941"/>
    <lineage>
        <taxon>Eukaryota</taxon>
        <taxon>Metazoa</taxon>
        <taxon>Ecdysozoa</taxon>
        <taxon>Arthropoda</taxon>
        <taxon>Chelicerata</taxon>
        <taxon>Arachnida</taxon>
        <taxon>Acari</taxon>
        <taxon>Parasitiformes</taxon>
        <taxon>Ixodida</taxon>
        <taxon>Ixodoidea</taxon>
        <taxon>Ixodidae</taxon>
        <taxon>Rhipicephalinae</taxon>
        <taxon>Rhipicephalus</taxon>
        <taxon>Boophilus</taxon>
    </lineage>
</organism>
<sequence length="87" mass="9896">MYLCIYRERCWALCVCFLRSTIRPLSAHPEALCGNCRTRRAARERRCYTCWEPPCIISGSLYTSGASPPLFPSTPSRHGREQVGEEA</sequence>
<dbReference type="EMBL" id="GHWJ01010342">
    <property type="protein sequence ID" value="NOV43079.1"/>
    <property type="molecule type" value="Transcribed_RNA"/>
</dbReference>
<feature type="compositionally biased region" description="Basic and acidic residues" evidence="1">
    <location>
        <begin position="78"/>
        <end position="87"/>
    </location>
</feature>
<proteinExistence type="predicted"/>
<reference evidence="2" key="1">
    <citation type="submission" date="2019-09" db="EMBL/GenBank/DDBJ databases">
        <title>Organ-specific transcriptomic study of the physiology of the cattle tick, Rhipicephalus microplus.</title>
        <authorList>
            <person name="Tirloni L."/>
            <person name="Braz G."/>
            <person name="Gandara A.C.P."/>
            <person name="Sabadin G.A."/>
            <person name="da Silva R.M."/>
            <person name="Guizzo M.G."/>
            <person name="Machado J.A."/>
            <person name="Costa E.P."/>
            <person name="Gomes H.F."/>
            <person name="Moraes J."/>
            <person name="Mota M.B.S."/>
            <person name="Mesquita R.D."/>
            <person name="Alvarenga P.H."/>
            <person name="Alves F."/>
            <person name="Seixas A."/>
            <person name="da Fonseca R.N."/>
            <person name="Fogaca A."/>
            <person name="Logullo C."/>
            <person name="Tanaka A."/>
            <person name="Daffre S."/>
            <person name="Termignoni C."/>
            <person name="Vaz I.S.Jr."/>
            <person name="Oliveira P.L."/>
            <person name="Ribeiro J.M."/>
        </authorList>
    </citation>
    <scope>NUCLEOTIDE SEQUENCE</scope>
    <source>
        <strain evidence="2">Porto Alegre</strain>
    </source>
</reference>
<evidence type="ECO:0000256" key="1">
    <source>
        <dbReference type="SAM" id="MobiDB-lite"/>
    </source>
</evidence>
<name>A0A6M2DAF0_RHIMP</name>
<accession>A0A6M2DAF0</accession>